<evidence type="ECO:0000256" key="9">
    <source>
        <dbReference type="SAM" id="MobiDB-lite"/>
    </source>
</evidence>
<evidence type="ECO:0000256" key="5">
    <source>
        <dbReference type="ARBA" id="ARBA00022982"/>
    </source>
</evidence>
<keyword evidence="7" id="KW-1015">Disulfide bond</keyword>
<keyword evidence="5" id="KW-0249">Electron transport</keyword>
<name>A0A183J9C5_9BILA</name>
<dbReference type="AlphaFoldDB" id="A0A183J9C5"/>
<dbReference type="GO" id="GO:0005789">
    <property type="term" value="C:endoplasmic reticulum membrane"/>
    <property type="evidence" value="ECO:0007669"/>
    <property type="project" value="UniProtKB-SubCell"/>
</dbReference>
<keyword evidence="10" id="KW-0812">Transmembrane</keyword>
<evidence type="ECO:0000256" key="1">
    <source>
        <dbReference type="ARBA" id="ARBA00004389"/>
    </source>
</evidence>
<keyword evidence="3" id="KW-0732">Signal</keyword>
<keyword evidence="8" id="KW-0676">Redox-active center</keyword>
<keyword evidence="4" id="KW-0256">Endoplasmic reticulum</keyword>
<dbReference type="WBParaSite" id="SBAD_0001288101-mRNA-1">
    <property type="protein sequence ID" value="SBAD_0001288101-mRNA-1"/>
    <property type="gene ID" value="SBAD_0001288101"/>
</dbReference>
<sequence length="147" mass="16906">LSTLFSVKDGVFRQYVGPRDKQDFIHFIQDKKWTVVEPVSAWKYPDSVQMSVVAWFFRLSMAVRDFHNLLTEKHGVPSWASYAMFGMVTLILGCILGFVNKLKTEDDNEEEMDCEGEAKDEDSESNRKIKVTRNTNMTITTGPKDML</sequence>
<comment type="subcellular location">
    <subcellularLocation>
        <location evidence="1">Endoplasmic reticulum membrane</location>
        <topology evidence="1">Single-pass membrane protein</topology>
    </subcellularLocation>
</comment>
<protein>
    <submittedName>
        <fullName evidence="11">TMX3</fullName>
    </submittedName>
</protein>
<dbReference type="PANTHER" id="PTHR46107:SF3">
    <property type="entry name" value="THIOREDOXIN DOMAIN-CONTAINING PROTEIN"/>
    <property type="match status" value="1"/>
</dbReference>
<dbReference type="PANTHER" id="PTHR46107">
    <property type="entry name" value="DUMPY: SHORTER THAN WILD-TYPE"/>
    <property type="match status" value="1"/>
</dbReference>
<reference evidence="11" key="1">
    <citation type="submission" date="2016-06" db="UniProtKB">
        <authorList>
            <consortium name="WormBaseParasite"/>
        </authorList>
    </citation>
    <scope>IDENTIFICATION</scope>
</reference>
<dbReference type="InterPro" id="IPR052454">
    <property type="entry name" value="TMX_domain-containing"/>
</dbReference>
<evidence type="ECO:0000256" key="8">
    <source>
        <dbReference type="ARBA" id="ARBA00023284"/>
    </source>
</evidence>
<evidence type="ECO:0000256" key="6">
    <source>
        <dbReference type="ARBA" id="ARBA00022989"/>
    </source>
</evidence>
<feature type="transmembrane region" description="Helical" evidence="10">
    <location>
        <begin position="79"/>
        <end position="99"/>
    </location>
</feature>
<feature type="compositionally biased region" description="Acidic residues" evidence="9">
    <location>
        <begin position="110"/>
        <end position="123"/>
    </location>
</feature>
<evidence type="ECO:0000256" key="2">
    <source>
        <dbReference type="ARBA" id="ARBA00022448"/>
    </source>
</evidence>
<organism evidence="11">
    <name type="scientific">Soboliphyme baturini</name>
    <dbReference type="NCBI Taxonomy" id="241478"/>
    <lineage>
        <taxon>Eukaryota</taxon>
        <taxon>Metazoa</taxon>
        <taxon>Ecdysozoa</taxon>
        <taxon>Nematoda</taxon>
        <taxon>Enoplea</taxon>
        <taxon>Dorylaimia</taxon>
        <taxon>Dioctophymatida</taxon>
        <taxon>Dioctophymatoidea</taxon>
        <taxon>Soboliphymatidae</taxon>
        <taxon>Soboliphyme</taxon>
    </lineage>
</organism>
<evidence type="ECO:0000313" key="11">
    <source>
        <dbReference type="WBParaSite" id="SBAD_0001288101-mRNA-1"/>
    </source>
</evidence>
<keyword evidence="2" id="KW-0813">Transport</keyword>
<accession>A0A183J9C5</accession>
<proteinExistence type="predicted"/>
<evidence type="ECO:0000256" key="7">
    <source>
        <dbReference type="ARBA" id="ARBA00023157"/>
    </source>
</evidence>
<evidence type="ECO:0000256" key="10">
    <source>
        <dbReference type="SAM" id="Phobius"/>
    </source>
</evidence>
<feature type="region of interest" description="Disordered" evidence="9">
    <location>
        <begin position="110"/>
        <end position="129"/>
    </location>
</feature>
<keyword evidence="10" id="KW-0472">Membrane</keyword>
<evidence type="ECO:0000256" key="3">
    <source>
        <dbReference type="ARBA" id="ARBA00022729"/>
    </source>
</evidence>
<evidence type="ECO:0000256" key="4">
    <source>
        <dbReference type="ARBA" id="ARBA00022824"/>
    </source>
</evidence>
<keyword evidence="6 10" id="KW-1133">Transmembrane helix</keyword>
<dbReference type="GO" id="GO:0015036">
    <property type="term" value="F:disulfide oxidoreductase activity"/>
    <property type="evidence" value="ECO:0007669"/>
    <property type="project" value="TreeGrafter"/>
</dbReference>